<name>A0A0H5QXI1_9EUKA</name>
<organism evidence="1">
    <name type="scientific">Spongospora subterranea</name>
    <dbReference type="NCBI Taxonomy" id="70186"/>
    <lineage>
        <taxon>Eukaryota</taxon>
        <taxon>Sar</taxon>
        <taxon>Rhizaria</taxon>
        <taxon>Endomyxa</taxon>
        <taxon>Phytomyxea</taxon>
        <taxon>Plasmodiophorida</taxon>
        <taxon>Plasmodiophoridae</taxon>
        <taxon>Spongospora</taxon>
    </lineage>
</organism>
<accession>A0A0H5QXI1</accession>
<dbReference type="EMBL" id="HACM01006212">
    <property type="protein sequence ID" value="CRZ06654.1"/>
    <property type="molecule type" value="Transcribed_RNA"/>
</dbReference>
<evidence type="ECO:0000313" key="1">
    <source>
        <dbReference type="EMBL" id="CRZ06655.1"/>
    </source>
</evidence>
<dbReference type="EMBL" id="HACM01006211">
    <property type="protein sequence ID" value="CRZ06653.1"/>
    <property type="molecule type" value="Transcribed_RNA"/>
</dbReference>
<dbReference type="EMBL" id="HACM01006213">
    <property type="protein sequence ID" value="CRZ06655.1"/>
    <property type="molecule type" value="Transcribed_RNA"/>
</dbReference>
<dbReference type="AlphaFoldDB" id="A0A0H5QXI1"/>
<protein>
    <submittedName>
        <fullName evidence="1">Uncharacterized protein</fullName>
    </submittedName>
</protein>
<sequence length="113" mass="13036">MTCPSLQVCTLQPDQYMKKVHEEEFQTPVGEYSQYTRCGMYLDQTQEVDFHLVSEEQLLGQGDRVTVVEEELAASRLVVALVLASDSAFSQLLFRDRRNNYRRDRVSGDLTVR</sequence>
<reference evidence="1" key="1">
    <citation type="submission" date="2015-04" db="EMBL/GenBank/DDBJ databases">
        <title>The genome sequence of the plant pathogenic Rhizarian Plasmodiophora brassicae reveals insights in its biotrophic life cycle and the origin of chitin synthesis.</title>
        <authorList>
            <person name="Schwelm A."/>
            <person name="Fogelqvist J."/>
            <person name="Knaust A."/>
            <person name="Julke S."/>
            <person name="Lilja T."/>
            <person name="Dhandapani V."/>
            <person name="Bonilla-Rosso G."/>
            <person name="Karlsson M."/>
            <person name="Shevchenko A."/>
            <person name="Choi S.R."/>
            <person name="Kim H.G."/>
            <person name="Park J.Y."/>
            <person name="Lim Y.P."/>
            <person name="Ludwig-Muller J."/>
            <person name="Dixelius C."/>
        </authorList>
    </citation>
    <scope>NUCLEOTIDE SEQUENCE</scope>
    <source>
        <tissue evidence="1">Potato root galls</tissue>
    </source>
</reference>
<proteinExistence type="predicted"/>